<evidence type="ECO:0000256" key="1">
    <source>
        <dbReference type="SAM" id="Coils"/>
    </source>
</evidence>
<proteinExistence type="predicted"/>
<dbReference type="KEGG" id="egu:105050458"/>
<sequence length="146" mass="16055">MQDPQIMPLKEASNQKPRKKKSLNQMAPAIQMKAGTGGGKEASHPPGKMQKKSKRSLKNDVSPPFQQTDTSTPDSLLDASGSKDEYRTLRRKYLLLEEESFSLGRELSEVEAEVKTLEDEKSALLDQLVVLEGLMDASEIQAPGGL</sequence>
<dbReference type="Proteomes" id="UP000504607">
    <property type="component" value="Chromosome 8"/>
</dbReference>
<organism evidence="3 4">
    <name type="scientific">Elaeis guineensis var. tenera</name>
    <name type="common">Oil palm</name>
    <dbReference type="NCBI Taxonomy" id="51953"/>
    <lineage>
        <taxon>Eukaryota</taxon>
        <taxon>Viridiplantae</taxon>
        <taxon>Streptophyta</taxon>
        <taxon>Embryophyta</taxon>
        <taxon>Tracheophyta</taxon>
        <taxon>Spermatophyta</taxon>
        <taxon>Magnoliopsida</taxon>
        <taxon>Liliopsida</taxon>
        <taxon>Arecaceae</taxon>
        <taxon>Arecoideae</taxon>
        <taxon>Cocoseae</taxon>
        <taxon>Elaeidinae</taxon>
        <taxon>Elaeis</taxon>
    </lineage>
</organism>
<feature type="compositionally biased region" description="Polar residues" evidence="2">
    <location>
        <begin position="64"/>
        <end position="74"/>
    </location>
</feature>
<dbReference type="FunCoup" id="A0A6I9RMF6">
    <property type="interactions" value="3096"/>
</dbReference>
<evidence type="ECO:0000313" key="3">
    <source>
        <dbReference type="Proteomes" id="UP000504607"/>
    </source>
</evidence>
<feature type="coiled-coil region" evidence="1">
    <location>
        <begin position="100"/>
        <end position="134"/>
    </location>
</feature>
<dbReference type="AlphaFoldDB" id="A0A6I9RMF6"/>
<keyword evidence="3" id="KW-1185">Reference proteome</keyword>
<evidence type="ECO:0000313" key="4">
    <source>
        <dbReference type="RefSeq" id="XP_010928785.1"/>
    </source>
</evidence>
<dbReference type="PANTHER" id="PTHR37740:SF1">
    <property type="entry name" value="OS02G0193500 PROTEIN"/>
    <property type="match status" value="1"/>
</dbReference>
<name>A0A6I9RMF6_ELAGV</name>
<dbReference type="PANTHER" id="PTHR37740">
    <property type="entry name" value="OS02G0193500 PROTEIN"/>
    <property type="match status" value="1"/>
</dbReference>
<evidence type="ECO:0000256" key="2">
    <source>
        <dbReference type="SAM" id="MobiDB-lite"/>
    </source>
</evidence>
<feature type="region of interest" description="Disordered" evidence="2">
    <location>
        <begin position="1"/>
        <end position="81"/>
    </location>
</feature>
<dbReference type="OrthoDB" id="1742859at2759"/>
<gene>
    <name evidence="4" type="primary">LOC105050458</name>
</gene>
<dbReference type="RefSeq" id="XP_010928785.1">
    <property type="nucleotide sequence ID" value="XM_010930483.2"/>
</dbReference>
<dbReference type="GeneID" id="105050458"/>
<reference evidence="4" key="1">
    <citation type="submission" date="2025-08" db="UniProtKB">
        <authorList>
            <consortium name="RefSeq"/>
        </authorList>
    </citation>
    <scope>IDENTIFICATION</scope>
</reference>
<accession>A0A6I9RMF6</accession>
<protein>
    <submittedName>
        <fullName evidence="4">Uncharacterized protein LOC105050458</fullName>
    </submittedName>
</protein>
<keyword evidence="1" id="KW-0175">Coiled coil</keyword>
<dbReference type="InParanoid" id="A0A6I9RMF6"/>